<sequence>SDNTHSHSSHRTQRRIKISLISCQH</sequence>
<dbReference type="EnsemblMetazoa" id="Aqu2.1.01136_001">
    <property type="protein sequence ID" value="Aqu2.1.01136_001"/>
    <property type="gene ID" value="Aqu2.1.01136"/>
</dbReference>
<accession>A0A1X7SGD5</accession>
<reference evidence="2" key="1">
    <citation type="submission" date="2017-05" db="UniProtKB">
        <authorList>
            <consortium name="EnsemblMetazoa"/>
        </authorList>
    </citation>
    <scope>IDENTIFICATION</scope>
</reference>
<feature type="compositionally biased region" description="Basic residues" evidence="1">
    <location>
        <begin position="7"/>
        <end position="17"/>
    </location>
</feature>
<organism evidence="2">
    <name type="scientific">Amphimedon queenslandica</name>
    <name type="common">Sponge</name>
    <dbReference type="NCBI Taxonomy" id="400682"/>
    <lineage>
        <taxon>Eukaryota</taxon>
        <taxon>Metazoa</taxon>
        <taxon>Porifera</taxon>
        <taxon>Demospongiae</taxon>
        <taxon>Heteroscleromorpha</taxon>
        <taxon>Haplosclerida</taxon>
        <taxon>Niphatidae</taxon>
        <taxon>Amphimedon</taxon>
    </lineage>
</organism>
<protein>
    <submittedName>
        <fullName evidence="2">Uncharacterized protein</fullName>
    </submittedName>
</protein>
<dbReference type="InParanoid" id="A0A1X7SGD5"/>
<feature type="region of interest" description="Disordered" evidence="1">
    <location>
        <begin position="1"/>
        <end position="25"/>
    </location>
</feature>
<name>A0A1X7SGD5_AMPQE</name>
<evidence type="ECO:0000313" key="2">
    <source>
        <dbReference type="EnsemblMetazoa" id="Aqu2.1.01136_001"/>
    </source>
</evidence>
<proteinExistence type="predicted"/>
<evidence type="ECO:0000256" key="1">
    <source>
        <dbReference type="SAM" id="MobiDB-lite"/>
    </source>
</evidence>
<dbReference type="AlphaFoldDB" id="A0A1X7SGD5"/>